<reference evidence="3" key="1">
    <citation type="journal article" date="2019" name="Int. J. Syst. Evol. Microbiol.">
        <title>The Global Catalogue of Microorganisms (GCM) 10K type strain sequencing project: providing services to taxonomists for standard genome sequencing and annotation.</title>
        <authorList>
            <consortium name="The Broad Institute Genomics Platform"/>
            <consortium name="The Broad Institute Genome Sequencing Center for Infectious Disease"/>
            <person name="Wu L."/>
            <person name="Ma J."/>
        </authorList>
    </citation>
    <scope>NUCLEOTIDE SEQUENCE [LARGE SCALE GENOMIC DNA]</scope>
    <source>
        <strain evidence="3">JCM 16373</strain>
    </source>
</reference>
<dbReference type="Gene3D" id="1.10.260.40">
    <property type="entry name" value="lambda repressor-like DNA-binding domains"/>
    <property type="match status" value="1"/>
</dbReference>
<organism evidence="2 3">
    <name type="scientific">Streptomyces axinellae</name>
    <dbReference type="NCBI Taxonomy" id="552788"/>
    <lineage>
        <taxon>Bacteria</taxon>
        <taxon>Bacillati</taxon>
        <taxon>Actinomycetota</taxon>
        <taxon>Actinomycetes</taxon>
        <taxon>Kitasatosporales</taxon>
        <taxon>Streptomycetaceae</taxon>
        <taxon>Streptomyces</taxon>
    </lineage>
</organism>
<proteinExistence type="predicted"/>
<dbReference type="SUPFAM" id="SSF47413">
    <property type="entry name" value="lambda repressor-like DNA-binding domains"/>
    <property type="match status" value="1"/>
</dbReference>
<feature type="domain" description="HTH cro/C1-type" evidence="1">
    <location>
        <begin position="24"/>
        <end position="78"/>
    </location>
</feature>
<name>A0ABP6CPN5_9ACTN</name>
<dbReference type="CDD" id="cd00093">
    <property type="entry name" value="HTH_XRE"/>
    <property type="match status" value="1"/>
</dbReference>
<sequence>MSPPVQPGNGNPPSVLRMVLAKRLRHLRERAGVSQEEAASATEIGVAALCRMESGESAARPRCLRALLRHYGVSGKESEEFLRLAGKAEEPGWWHSFEDALPGWFGGYLGLEREARMLAVYEPHYVPGLLQTPDYARTLLRTGFPHETEEKIERRVALRMERRHILRREDPPSLWLVLEEAVLRRNVGGPAVMRAQLDVLLEAVGREHITLRVLPPGAGPHPAAGGHYGYLRFAEPGIPDMVYVESLTTAQYLQDSRDVEPYLEAHRRASAMAAEAVPDVGARLRELREEFA</sequence>
<comment type="caution">
    <text evidence="2">The sequence shown here is derived from an EMBL/GenBank/DDBJ whole genome shotgun (WGS) entry which is preliminary data.</text>
</comment>
<dbReference type="Proteomes" id="UP001501447">
    <property type="component" value="Unassembled WGS sequence"/>
</dbReference>
<dbReference type="RefSeq" id="WP_344568154.1">
    <property type="nucleotide sequence ID" value="NZ_BAAARJ010000015.1"/>
</dbReference>
<dbReference type="InterPro" id="IPR043917">
    <property type="entry name" value="DUF5753"/>
</dbReference>
<dbReference type="PROSITE" id="PS50943">
    <property type="entry name" value="HTH_CROC1"/>
    <property type="match status" value="1"/>
</dbReference>
<accession>A0ABP6CPN5</accession>
<evidence type="ECO:0000313" key="2">
    <source>
        <dbReference type="EMBL" id="GAA2625411.1"/>
    </source>
</evidence>
<keyword evidence="3" id="KW-1185">Reference proteome</keyword>
<dbReference type="Pfam" id="PF19054">
    <property type="entry name" value="DUF5753"/>
    <property type="match status" value="1"/>
</dbReference>
<gene>
    <name evidence="2" type="ORF">GCM10009863_45050</name>
</gene>
<dbReference type="InterPro" id="IPR010982">
    <property type="entry name" value="Lambda_DNA-bd_dom_sf"/>
</dbReference>
<dbReference type="EMBL" id="BAAARJ010000015">
    <property type="protein sequence ID" value="GAA2625411.1"/>
    <property type="molecule type" value="Genomic_DNA"/>
</dbReference>
<evidence type="ECO:0000313" key="3">
    <source>
        <dbReference type="Proteomes" id="UP001501447"/>
    </source>
</evidence>
<evidence type="ECO:0000259" key="1">
    <source>
        <dbReference type="PROSITE" id="PS50943"/>
    </source>
</evidence>
<dbReference type="InterPro" id="IPR001387">
    <property type="entry name" value="Cro/C1-type_HTH"/>
</dbReference>
<dbReference type="SMART" id="SM00530">
    <property type="entry name" value="HTH_XRE"/>
    <property type="match status" value="1"/>
</dbReference>
<dbReference type="Pfam" id="PF13560">
    <property type="entry name" value="HTH_31"/>
    <property type="match status" value="1"/>
</dbReference>
<protein>
    <submittedName>
        <fullName evidence="2">Helix-turn-helix transcriptional regulator</fullName>
    </submittedName>
</protein>